<dbReference type="Proteomes" id="UP001066276">
    <property type="component" value="Chromosome 11"/>
</dbReference>
<evidence type="ECO:0000313" key="2">
    <source>
        <dbReference type="EMBL" id="KAJ1092638.1"/>
    </source>
</evidence>
<evidence type="ECO:0000313" key="3">
    <source>
        <dbReference type="Proteomes" id="UP001066276"/>
    </source>
</evidence>
<sequence length="101" mass="10849">MVDRELPEGPSTSQKESGAKRTKKDSEEQEPVGAQAMYASPVTTRVYVIGFVLPYNSGIHADRGLAAWSLGSTVDQLPVAVCLVGWRSGSSSGRTWLLLVL</sequence>
<comment type="caution">
    <text evidence="2">The sequence shown here is derived from an EMBL/GenBank/DDBJ whole genome shotgun (WGS) entry which is preliminary data.</text>
</comment>
<evidence type="ECO:0000256" key="1">
    <source>
        <dbReference type="SAM" id="MobiDB-lite"/>
    </source>
</evidence>
<name>A0AAV7LUX9_PLEWA</name>
<organism evidence="2 3">
    <name type="scientific">Pleurodeles waltl</name>
    <name type="common">Iberian ribbed newt</name>
    <dbReference type="NCBI Taxonomy" id="8319"/>
    <lineage>
        <taxon>Eukaryota</taxon>
        <taxon>Metazoa</taxon>
        <taxon>Chordata</taxon>
        <taxon>Craniata</taxon>
        <taxon>Vertebrata</taxon>
        <taxon>Euteleostomi</taxon>
        <taxon>Amphibia</taxon>
        <taxon>Batrachia</taxon>
        <taxon>Caudata</taxon>
        <taxon>Salamandroidea</taxon>
        <taxon>Salamandridae</taxon>
        <taxon>Pleurodelinae</taxon>
        <taxon>Pleurodeles</taxon>
    </lineage>
</organism>
<gene>
    <name evidence="2" type="ORF">NDU88_005748</name>
</gene>
<keyword evidence="3" id="KW-1185">Reference proteome</keyword>
<dbReference type="EMBL" id="JANPWB010000015">
    <property type="protein sequence ID" value="KAJ1092638.1"/>
    <property type="molecule type" value="Genomic_DNA"/>
</dbReference>
<dbReference type="AlphaFoldDB" id="A0AAV7LUX9"/>
<reference evidence="2" key="1">
    <citation type="journal article" date="2022" name="bioRxiv">
        <title>Sequencing and chromosome-scale assembly of the giantPleurodeles waltlgenome.</title>
        <authorList>
            <person name="Brown T."/>
            <person name="Elewa A."/>
            <person name="Iarovenko S."/>
            <person name="Subramanian E."/>
            <person name="Araus A.J."/>
            <person name="Petzold A."/>
            <person name="Susuki M."/>
            <person name="Suzuki K.-i.T."/>
            <person name="Hayashi T."/>
            <person name="Toyoda A."/>
            <person name="Oliveira C."/>
            <person name="Osipova E."/>
            <person name="Leigh N.D."/>
            <person name="Simon A."/>
            <person name="Yun M.H."/>
        </authorList>
    </citation>
    <scope>NUCLEOTIDE SEQUENCE</scope>
    <source>
        <strain evidence="2">20211129_DDA</strain>
        <tissue evidence="2">Liver</tissue>
    </source>
</reference>
<feature type="region of interest" description="Disordered" evidence="1">
    <location>
        <begin position="1"/>
        <end position="36"/>
    </location>
</feature>
<protein>
    <submittedName>
        <fullName evidence="2">Uncharacterized protein</fullName>
    </submittedName>
</protein>
<proteinExistence type="predicted"/>
<accession>A0AAV7LUX9</accession>